<evidence type="ECO:0000313" key="3">
    <source>
        <dbReference type="Proteomes" id="UP000541610"/>
    </source>
</evidence>
<dbReference type="AlphaFoldDB" id="A0A7J6P8C6"/>
<accession>A0A7J6P8C6</accession>
<protein>
    <submittedName>
        <fullName evidence="2">Uncharacterized protein</fullName>
    </submittedName>
</protein>
<evidence type="ECO:0000256" key="1">
    <source>
        <dbReference type="SAM" id="MobiDB-lite"/>
    </source>
</evidence>
<dbReference type="Proteomes" id="UP000541610">
    <property type="component" value="Unassembled WGS sequence"/>
</dbReference>
<sequence>MCERNATETLLDYAKRLESIFTELHLIGIMNYSYDMKRRLYDGLQSDSLRDKDHECEAGWKAAEDEGWVTLAWVPCQNHPPWDHPEYPGQAKGLRQVCRERFGDEAVVGLRHEQLAELLKDCEDFRSQPTLLEDEAELRGDRVIFGVKGSLSLYANALRVANSAGSSAGFKERIIECQEPPELTLCLIRKHFRSCREYLQLYSERKSLEEIERLRQTKRKHRGAAPQLGIAAEGSGANKPGKYNWQRL</sequence>
<dbReference type="EMBL" id="JABANP010000061">
    <property type="protein sequence ID" value="KAF4692424.1"/>
    <property type="molecule type" value="Genomic_DNA"/>
</dbReference>
<name>A0A7J6P8C6_PEROL</name>
<comment type="caution">
    <text evidence="2">The sequence shown here is derived from an EMBL/GenBank/DDBJ whole genome shotgun (WGS) entry which is preliminary data.</text>
</comment>
<feature type="region of interest" description="Disordered" evidence="1">
    <location>
        <begin position="218"/>
        <end position="248"/>
    </location>
</feature>
<proteinExistence type="predicted"/>
<reference evidence="2 3" key="1">
    <citation type="submission" date="2020-04" db="EMBL/GenBank/DDBJ databases">
        <title>Perkinsus olseni comparative genomics.</title>
        <authorList>
            <person name="Bogema D.R."/>
        </authorList>
    </citation>
    <scope>NUCLEOTIDE SEQUENCE [LARGE SCALE GENOMIC DNA]</scope>
    <source>
        <strain evidence="2">00978-12</strain>
    </source>
</reference>
<evidence type="ECO:0000313" key="2">
    <source>
        <dbReference type="EMBL" id="KAF4692424.1"/>
    </source>
</evidence>
<gene>
    <name evidence="2" type="ORF">FOZ60_013537</name>
</gene>
<organism evidence="2 3">
    <name type="scientific">Perkinsus olseni</name>
    <name type="common">Perkinsus atlanticus</name>
    <dbReference type="NCBI Taxonomy" id="32597"/>
    <lineage>
        <taxon>Eukaryota</taxon>
        <taxon>Sar</taxon>
        <taxon>Alveolata</taxon>
        <taxon>Perkinsozoa</taxon>
        <taxon>Perkinsea</taxon>
        <taxon>Perkinsida</taxon>
        <taxon>Perkinsidae</taxon>
        <taxon>Perkinsus</taxon>
    </lineage>
</organism>